<evidence type="ECO:0000256" key="12">
    <source>
        <dbReference type="ARBA" id="ARBA00022840"/>
    </source>
</evidence>
<dbReference type="PROSITE" id="PS50994">
    <property type="entry name" value="INTEGRASE"/>
    <property type="match status" value="1"/>
</dbReference>
<keyword evidence="14" id="KW-0694">RNA-binding</keyword>
<dbReference type="Pfam" id="PF13976">
    <property type="entry name" value="gag_pre-integrs"/>
    <property type="match status" value="1"/>
</dbReference>
<evidence type="ECO:0000256" key="2">
    <source>
        <dbReference type="ARBA" id="ARBA00022578"/>
    </source>
</evidence>
<evidence type="ECO:0000256" key="15">
    <source>
        <dbReference type="ARBA" id="ARBA00022908"/>
    </source>
</evidence>
<dbReference type="GO" id="GO:0003723">
    <property type="term" value="F:RNA binding"/>
    <property type="evidence" value="ECO:0007669"/>
    <property type="project" value="UniProtKB-KW"/>
</dbReference>
<dbReference type="Pfam" id="PF07727">
    <property type="entry name" value="RVT_2"/>
    <property type="match status" value="1"/>
</dbReference>
<dbReference type="EMBL" id="JABXXO010000009">
    <property type="protein sequence ID" value="KAF7771105.1"/>
    <property type="molecule type" value="Genomic_DNA"/>
</dbReference>
<dbReference type="GO" id="GO:0015074">
    <property type="term" value="P:DNA integration"/>
    <property type="evidence" value="ECO:0007669"/>
    <property type="project" value="UniProtKB-KW"/>
</dbReference>
<feature type="region of interest" description="Disordered" evidence="23">
    <location>
        <begin position="353"/>
        <end position="392"/>
    </location>
</feature>
<evidence type="ECO:0000256" key="8">
    <source>
        <dbReference type="ARBA" id="ARBA00022741"/>
    </source>
</evidence>
<evidence type="ECO:0000259" key="24">
    <source>
        <dbReference type="PROSITE" id="PS50994"/>
    </source>
</evidence>
<dbReference type="GO" id="GO:0003887">
    <property type="term" value="F:DNA-directed DNA polymerase activity"/>
    <property type="evidence" value="ECO:0007669"/>
    <property type="project" value="UniProtKB-KW"/>
</dbReference>
<dbReference type="InterPro" id="IPR012337">
    <property type="entry name" value="RNaseH-like_sf"/>
</dbReference>
<dbReference type="InterPro" id="IPR025724">
    <property type="entry name" value="GAG-pre-integrase_dom"/>
</dbReference>
<dbReference type="GO" id="GO:0006508">
    <property type="term" value="P:proteolysis"/>
    <property type="evidence" value="ECO:0007669"/>
    <property type="project" value="UniProtKB-KW"/>
</dbReference>
<comment type="caution">
    <text evidence="25">The sequence shown here is derived from an EMBL/GenBank/DDBJ whole genome shotgun (WGS) entry which is preliminary data.</text>
</comment>
<dbReference type="Pfam" id="PF14223">
    <property type="entry name" value="Retrotran_gag_2"/>
    <property type="match status" value="1"/>
</dbReference>
<feature type="region of interest" description="Disordered" evidence="23">
    <location>
        <begin position="291"/>
        <end position="310"/>
    </location>
</feature>
<evidence type="ECO:0000256" key="7">
    <source>
        <dbReference type="ARBA" id="ARBA00022723"/>
    </source>
</evidence>
<keyword evidence="15" id="KW-0229">DNA integration</keyword>
<keyword evidence="7" id="KW-0479">Metal-binding</keyword>
<sequence length="1757" mass="198583">MVNGSDNSAWEMSGSPAPPLPSTDPTELRARALLSARASAIIESHLPNSMLSQAAAQTDARALWSWLEGQYGQKGPTFAYERFVTAQNFKINDSADPSSAIADLYALFAAVESTGALIHESIRTMMLLNALPNRFEHVASNILAEKRSVADLKWEETRARIIAAWRNPHTVANAARFRQQNQPKPKWDNKKPDQGQGKSQGSGSGSGSGQNQNKQQQPQQKKEGEQQSENNKKKRTRSRKKKQGNEASTASIEEVKDTTPDYSASSAIASMARLTSTSTRARIDEMKSRFVPLPSRSDPNLTGNRSPRLGNHTISGEEFFFFPDGNMIDLSPPDTDIDSWTLPRLRPATRNLLSDESDVDLDPSDSGSIPRDPRKRPSPRHTPTPYERAKSKALSLWDERLNAVTVVAPPIEEGAGQVGGNAPAVKMPATKGKEVEKMDVDKADEVSIGDEDGEFEYEYDAECEPDSFAQVPRFSSISQINSWILQGSVVSRNEGLVEPAYLRGRSGRSSWLRLGSSSTVSPVLYNMIANETTSLSSLLDRMNPICEVLHACHSDCQGCKTRKNLEKHSWLLDSGASCHFTPNLEDFAHIQRGNFGIVHTANKNSVLKIEGRGHVLIEHTVKDISTGKEFKSVSKLWPVFYVNGMNHRLLSTAQLLKSGLKLESTKDGSTFKNEAGRAVLSARPEGLFGGMHIVECTFLKHSKTEPYLLNANGILRLPDYVIWHRRLGHPSDNVLKKFFEETQGVPKINIPQQKPVCDGCVRGKLTQQSFPQSEKRATSVLELVHSDLFELPILSYHKYKWVMTLLDDYSGLAQIVMLTKKSDAALQLINILKQSATQSDRKVKRLRTDRGGEYVNDTLSTYLKSQGIVHELSAPNTHQQNGRAERLNRTLHEKSQAIRLQACLPDNWWEFSMEYAVHLYNRTPMQRLKWKTPFEFYHGAKPDMTKIRTFGCGAYVYLPDEIRPNKLSPRSELMIFLGSAGGKNFKFMRHLSGNVKFVSPTAMFDEGYFPKCPKSIPNDKIHREKVEAPRSPSPRDENNDEDFPPVPLGYPEGSTRAPAPQQGARPRSPSPGNRSPPPEAQRRTSVRPASPSPVREGNIYGDRSNPVEDLRRDHEWVICRLRELDSQSRTPDEIEVRRRNDPRNEVLPPLEQRVRERVPLDRIRRTRSWNRPQWRTPPANQPGPSNNVPPSTEPTPIKEEPVEPNLEIDGLYDDILDGLCSETLVREGGVGLNNFLFEIAKAIDTPTQFRDLQQLPATEKKRWLDACLEELKALKKRGVYELVDLPKGRRAIKNRWVFNQKGDGRLRARLVAKGFSQVEGIDFDELFSPVVRYETARLLFGVAALEDWDMFSVDVKTAYLYGKLDEEIYMQQPEGFKIPGMENKVWRLRRALYGLKQAGLSWWKELTASMTEIGFVRCKSDAGVYYYRHPKTRELVVAIVYVDDVGFMGKRGSQLLKELKQKFSTKWECRDQGELTEFLGMEVSRDRKKKRVFVQQHKYLQKVLDRFHIKTGSENTPLPKGFVFNTSDKVPDAKFRQKYQQLVGSLMYLMIGSRPDIAYAVVKLSQQMVNPSKEHYSAGIHLLRYLHGSKKLVLEFCGDSNQAIVAYSDSDWASSIDDRKSITGNFCTLANGPVSWLSRKQKTVALSSTEAEYMALSDCSRQLIWMSQLLREIGFDIPIPLLYGDNVGSLFWASNEVQEKRSKHIDIRYHYLREVIEQKRIIIDWVDGSNNPADILTKNLDKIKFQKYIPTLGLLEQ</sequence>
<feature type="domain" description="Integrase catalytic" evidence="24">
    <location>
        <begin position="767"/>
        <end position="941"/>
    </location>
</feature>
<evidence type="ECO:0000256" key="3">
    <source>
        <dbReference type="ARBA" id="ARBA00022612"/>
    </source>
</evidence>
<comment type="function">
    <text evidence="1">The aspartyl protease (PR) mediates the proteolytic cleavages of the Gag and Gag-Pol polyproteins after assembly of the VLP.</text>
</comment>
<dbReference type="SUPFAM" id="SSF53098">
    <property type="entry name" value="Ribonuclease H-like"/>
    <property type="match status" value="1"/>
</dbReference>
<dbReference type="PANTHER" id="PTHR42648">
    <property type="entry name" value="TRANSPOSASE, PUTATIVE-RELATED"/>
    <property type="match status" value="1"/>
</dbReference>
<dbReference type="GO" id="GO:0006310">
    <property type="term" value="P:DNA recombination"/>
    <property type="evidence" value="ECO:0007669"/>
    <property type="project" value="UniProtKB-KW"/>
</dbReference>
<evidence type="ECO:0000256" key="4">
    <source>
        <dbReference type="ARBA" id="ARBA00022670"/>
    </source>
</evidence>
<reference evidence="25 26" key="1">
    <citation type="journal article" name="Sci. Rep.">
        <title>Telomere-to-telomere assembled and centromere annotated genomes of the two main subspecies of the button mushroom Agaricus bisporus reveal especially polymorphic chromosome ends.</title>
        <authorList>
            <person name="Sonnenberg A.S.M."/>
            <person name="Sedaghat-Telgerd N."/>
            <person name="Lavrijssen B."/>
            <person name="Ohm R.A."/>
            <person name="Hendrickx P.M."/>
            <person name="Scholtmeijer K."/>
            <person name="Baars J.J.P."/>
            <person name="van Peer A."/>
        </authorList>
    </citation>
    <scope>NUCLEOTIDE SEQUENCE [LARGE SCALE GENOMIC DNA]</scope>
    <source>
        <strain evidence="25 26">H119_p4</strain>
    </source>
</reference>
<evidence type="ECO:0000256" key="21">
    <source>
        <dbReference type="ARBA" id="ARBA00048173"/>
    </source>
</evidence>
<evidence type="ECO:0000256" key="18">
    <source>
        <dbReference type="ARBA" id="ARBA00023113"/>
    </source>
</evidence>
<dbReference type="GO" id="GO:0005634">
    <property type="term" value="C:nucleus"/>
    <property type="evidence" value="ECO:0007669"/>
    <property type="project" value="UniProtKB-ARBA"/>
</dbReference>
<feature type="compositionally biased region" description="Basic and acidic residues" evidence="23">
    <location>
        <begin position="1017"/>
        <end position="1037"/>
    </location>
</feature>
<evidence type="ECO:0000313" key="26">
    <source>
        <dbReference type="Proteomes" id="UP000629468"/>
    </source>
</evidence>
<dbReference type="CDD" id="cd09272">
    <property type="entry name" value="RNase_HI_RT_Ty1"/>
    <property type="match status" value="1"/>
</dbReference>
<dbReference type="GO" id="GO:0003964">
    <property type="term" value="F:RNA-directed DNA polymerase activity"/>
    <property type="evidence" value="ECO:0007669"/>
    <property type="project" value="UniProtKB-KW"/>
</dbReference>
<evidence type="ECO:0000256" key="22">
    <source>
        <dbReference type="ARBA" id="ARBA00049244"/>
    </source>
</evidence>
<feature type="compositionally biased region" description="Gly residues" evidence="23">
    <location>
        <begin position="198"/>
        <end position="208"/>
    </location>
</feature>
<keyword evidence="2" id="KW-0815">Transposition</keyword>
<evidence type="ECO:0000256" key="14">
    <source>
        <dbReference type="ARBA" id="ARBA00022884"/>
    </source>
</evidence>
<keyword evidence="16" id="KW-0695">RNA-directed DNA polymerase</keyword>
<dbReference type="Proteomes" id="UP000629468">
    <property type="component" value="Unassembled WGS sequence"/>
</dbReference>
<feature type="compositionally biased region" description="Low complexity" evidence="23">
    <location>
        <begin position="209"/>
        <end position="219"/>
    </location>
</feature>
<dbReference type="SUPFAM" id="SSF56672">
    <property type="entry name" value="DNA/RNA polymerases"/>
    <property type="match status" value="1"/>
</dbReference>
<keyword evidence="20" id="KW-0511">Multifunctional enzyme</keyword>
<keyword evidence="18" id="KW-0917">Virion maturation</keyword>
<feature type="region of interest" description="Disordered" evidence="23">
    <location>
        <begin position="1"/>
        <end position="25"/>
    </location>
</feature>
<dbReference type="Gene3D" id="3.30.420.10">
    <property type="entry name" value="Ribonuclease H-like superfamily/Ribonuclease H"/>
    <property type="match status" value="1"/>
</dbReference>
<keyword evidence="17" id="KW-0239">DNA-directed DNA polymerase</keyword>
<dbReference type="InterPro" id="IPR013103">
    <property type="entry name" value="RVT_2"/>
</dbReference>
<evidence type="ECO:0000256" key="23">
    <source>
        <dbReference type="SAM" id="MobiDB-lite"/>
    </source>
</evidence>
<dbReference type="InterPro" id="IPR036397">
    <property type="entry name" value="RNaseH_sf"/>
</dbReference>
<dbReference type="InterPro" id="IPR039537">
    <property type="entry name" value="Retrotran_Ty1/copia-like"/>
</dbReference>
<dbReference type="GO" id="GO:0005524">
    <property type="term" value="F:ATP binding"/>
    <property type="evidence" value="ECO:0007669"/>
    <property type="project" value="UniProtKB-KW"/>
</dbReference>
<feature type="region of interest" description="Disordered" evidence="23">
    <location>
        <begin position="1015"/>
        <end position="1106"/>
    </location>
</feature>
<dbReference type="InterPro" id="IPR043502">
    <property type="entry name" value="DNA/RNA_pol_sf"/>
</dbReference>
<keyword evidence="8" id="KW-0547">Nucleotide-binding</keyword>
<feature type="region of interest" description="Disordered" evidence="23">
    <location>
        <begin position="176"/>
        <end position="259"/>
    </location>
</feature>
<dbReference type="PANTHER" id="PTHR42648:SF11">
    <property type="entry name" value="TRANSPOSON TY4-P GAG-POL POLYPROTEIN"/>
    <property type="match status" value="1"/>
</dbReference>
<keyword evidence="12" id="KW-0067">ATP-binding</keyword>
<dbReference type="GO" id="GO:0032196">
    <property type="term" value="P:transposition"/>
    <property type="evidence" value="ECO:0007669"/>
    <property type="project" value="UniProtKB-KW"/>
</dbReference>
<gene>
    <name evidence="25" type="ORF">Agabi119p4_7079</name>
</gene>
<evidence type="ECO:0000256" key="17">
    <source>
        <dbReference type="ARBA" id="ARBA00022932"/>
    </source>
</evidence>
<dbReference type="GO" id="GO:0004190">
    <property type="term" value="F:aspartic-type endopeptidase activity"/>
    <property type="evidence" value="ECO:0007669"/>
    <property type="project" value="UniProtKB-KW"/>
</dbReference>
<keyword evidence="19" id="KW-0233">DNA recombination</keyword>
<comment type="catalytic activity">
    <reaction evidence="22">
        <text>DNA(n) + a 2'-deoxyribonucleoside 5'-triphosphate = DNA(n+1) + diphosphate</text>
        <dbReference type="Rhea" id="RHEA:22508"/>
        <dbReference type="Rhea" id="RHEA-COMP:17339"/>
        <dbReference type="Rhea" id="RHEA-COMP:17340"/>
        <dbReference type="ChEBI" id="CHEBI:33019"/>
        <dbReference type="ChEBI" id="CHEBI:61560"/>
        <dbReference type="ChEBI" id="CHEBI:173112"/>
        <dbReference type="EC" id="2.7.7.7"/>
    </reaction>
</comment>
<evidence type="ECO:0000256" key="1">
    <source>
        <dbReference type="ARBA" id="ARBA00002180"/>
    </source>
</evidence>
<dbReference type="InterPro" id="IPR054722">
    <property type="entry name" value="PolX-like_BBD"/>
</dbReference>
<dbReference type="GO" id="GO:0046872">
    <property type="term" value="F:metal ion binding"/>
    <property type="evidence" value="ECO:0007669"/>
    <property type="project" value="UniProtKB-KW"/>
</dbReference>
<evidence type="ECO:0000256" key="16">
    <source>
        <dbReference type="ARBA" id="ARBA00022918"/>
    </source>
</evidence>
<keyword evidence="10" id="KW-0255">Endonuclease</keyword>
<keyword evidence="3" id="KW-1188">Viral release from host cell</keyword>
<evidence type="ECO:0000256" key="13">
    <source>
        <dbReference type="ARBA" id="ARBA00022842"/>
    </source>
</evidence>
<feature type="compositionally biased region" description="Polar residues" evidence="23">
    <location>
        <begin position="1"/>
        <end position="10"/>
    </location>
</feature>
<comment type="catalytic activity">
    <reaction evidence="21">
        <text>DNA(n) + a 2'-deoxyribonucleoside 5'-triphosphate = DNA(n+1) + diphosphate</text>
        <dbReference type="Rhea" id="RHEA:22508"/>
        <dbReference type="Rhea" id="RHEA-COMP:17339"/>
        <dbReference type="Rhea" id="RHEA-COMP:17340"/>
        <dbReference type="ChEBI" id="CHEBI:33019"/>
        <dbReference type="ChEBI" id="CHEBI:61560"/>
        <dbReference type="ChEBI" id="CHEBI:173112"/>
        <dbReference type="EC" id="2.7.7.49"/>
    </reaction>
</comment>
<evidence type="ECO:0000256" key="10">
    <source>
        <dbReference type="ARBA" id="ARBA00022759"/>
    </source>
</evidence>
<organism evidence="25 26">
    <name type="scientific">Agaricus bisporus var. burnettii</name>
    <dbReference type="NCBI Taxonomy" id="192524"/>
    <lineage>
        <taxon>Eukaryota</taxon>
        <taxon>Fungi</taxon>
        <taxon>Dikarya</taxon>
        <taxon>Basidiomycota</taxon>
        <taxon>Agaricomycotina</taxon>
        <taxon>Agaricomycetes</taxon>
        <taxon>Agaricomycetidae</taxon>
        <taxon>Agaricales</taxon>
        <taxon>Agaricineae</taxon>
        <taxon>Agaricaceae</taxon>
        <taxon>Agaricus</taxon>
    </lineage>
</organism>
<keyword evidence="11" id="KW-0378">Hydrolase</keyword>
<keyword evidence="9" id="KW-0064">Aspartyl protease</keyword>
<evidence type="ECO:0000256" key="11">
    <source>
        <dbReference type="ARBA" id="ARBA00022801"/>
    </source>
</evidence>
<feature type="region of interest" description="Disordered" evidence="23">
    <location>
        <begin position="1168"/>
        <end position="1200"/>
    </location>
</feature>
<keyword evidence="17" id="KW-0808">Transferase</keyword>
<evidence type="ECO:0000256" key="5">
    <source>
        <dbReference type="ARBA" id="ARBA00022695"/>
    </source>
</evidence>
<dbReference type="InterPro" id="IPR001584">
    <property type="entry name" value="Integrase_cat-core"/>
</dbReference>
<dbReference type="Pfam" id="PF22936">
    <property type="entry name" value="Pol_BBD"/>
    <property type="match status" value="1"/>
</dbReference>
<evidence type="ECO:0000256" key="19">
    <source>
        <dbReference type="ARBA" id="ARBA00023172"/>
    </source>
</evidence>
<proteinExistence type="predicted"/>
<keyword evidence="6" id="KW-0540">Nuclease</keyword>
<protein>
    <recommendedName>
        <fullName evidence="24">Integrase catalytic domain-containing protein</fullName>
    </recommendedName>
</protein>
<keyword evidence="5" id="KW-0548">Nucleotidyltransferase</keyword>
<evidence type="ECO:0000256" key="6">
    <source>
        <dbReference type="ARBA" id="ARBA00022722"/>
    </source>
</evidence>
<dbReference type="GO" id="GO:0004519">
    <property type="term" value="F:endonuclease activity"/>
    <property type="evidence" value="ECO:0007669"/>
    <property type="project" value="UniProtKB-KW"/>
</dbReference>
<evidence type="ECO:0000313" key="25">
    <source>
        <dbReference type="EMBL" id="KAF7771105.1"/>
    </source>
</evidence>
<keyword evidence="4" id="KW-0645">Protease</keyword>
<accession>A0A8H7F0T1</accession>
<keyword evidence="13" id="KW-0460">Magnesium</keyword>
<evidence type="ECO:0000256" key="20">
    <source>
        <dbReference type="ARBA" id="ARBA00023268"/>
    </source>
</evidence>
<name>A0A8H7F0T1_AGABI</name>
<evidence type="ECO:0000256" key="9">
    <source>
        <dbReference type="ARBA" id="ARBA00022750"/>
    </source>
</evidence>
<dbReference type="Pfam" id="PF00665">
    <property type="entry name" value="rve"/>
    <property type="match status" value="1"/>
</dbReference>
<feature type="compositionally biased region" description="Basic residues" evidence="23">
    <location>
        <begin position="232"/>
        <end position="242"/>
    </location>
</feature>